<dbReference type="Pfam" id="PF06985">
    <property type="entry name" value="HET"/>
    <property type="match status" value="1"/>
</dbReference>
<reference evidence="2 3" key="1">
    <citation type="submission" date="2015-01" db="EMBL/GenBank/DDBJ databases">
        <title>The Genome Sequence of Cladophialophora immunda CBS83496.</title>
        <authorList>
            <consortium name="The Broad Institute Genomics Platform"/>
            <person name="Cuomo C."/>
            <person name="de Hoog S."/>
            <person name="Gorbushina A."/>
            <person name="Stielow B."/>
            <person name="Teixiera M."/>
            <person name="Abouelleil A."/>
            <person name="Chapman S.B."/>
            <person name="Priest M."/>
            <person name="Young S.K."/>
            <person name="Wortman J."/>
            <person name="Nusbaum C."/>
            <person name="Birren B."/>
        </authorList>
    </citation>
    <scope>NUCLEOTIDE SEQUENCE [LARGE SCALE GENOMIC DNA]</scope>
    <source>
        <strain evidence="2 3">CBS 83496</strain>
    </source>
</reference>
<dbReference type="VEuPathDB" id="FungiDB:PV07_00381"/>
<evidence type="ECO:0000259" key="1">
    <source>
        <dbReference type="Pfam" id="PF06985"/>
    </source>
</evidence>
<evidence type="ECO:0000313" key="2">
    <source>
        <dbReference type="EMBL" id="KIW33541.1"/>
    </source>
</evidence>
<dbReference type="RefSeq" id="XP_016253757.1">
    <property type="nucleotide sequence ID" value="XM_016386829.1"/>
</dbReference>
<organism evidence="2 3">
    <name type="scientific">Cladophialophora immunda</name>
    <dbReference type="NCBI Taxonomy" id="569365"/>
    <lineage>
        <taxon>Eukaryota</taxon>
        <taxon>Fungi</taxon>
        <taxon>Dikarya</taxon>
        <taxon>Ascomycota</taxon>
        <taxon>Pezizomycotina</taxon>
        <taxon>Eurotiomycetes</taxon>
        <taxon>Chaetothyriomycetidae</taxon>
        <taxon>Chaetothyriales</taxon>
        <taxon>Herpotrichiellaceae</taxon>
        <taxon>Cladophialophora</taxon>
    </lineage>
</organism>
<dbReference type="EMBL" id="KN847040">
    <property type="protein sequence ID" value="KIW33541.1"/>
    <property type="molecule type" value="Genomic_DNA"/>
</dbReference>
<gene>
    <name evidence="2" type="ORF">PV07_00381</name>
</gene>
<evidence type="ECO:0000313" key="3">
    <source>
        <dbReference type="Proteomes" id="UP000054466"/>
    </source>
</evidence>
<dbReference type="PANTHER" id="PTHR33112:SF10">
    <property type="entry name" value="TOL"/>
    <property type="match status" value="1"/>
</dbReference>
<dbReference type="OrthoDB" id="5125733at2759"/>
<dbReference type="HOGENOM" id="CLU_002639_3_0_1"/>
<dbReference type="STRING" id="569365.A0A0D1ZZJ9"/>
<protein>
    <recommendedName>
        <fullName evidence="1">Heterokaryon incompatibility domain-containing protein</fullName>
    </recommendedName>
</protein>
<dbReference type="AlphaFoldDB" id="A0A0D1ZZJ9"/>
<dbReference type="InterPro" id="IPR010730">
    <property type="entry name" value="HET"/>
</dbReference>
<name>A0A0D1ZZJ9_9EURO</name>
<dbReference type="PANTHER" id="PTHR33112">
    <property type="entry name" value="DOMAIN PROTEIN, PUTATIVE-RELATED"/>
    <property type="match status" value="1"/>
</dbReference>
<sequence>MPSQQDTMLCNACSDLLSVVKTHPPGTWTGVKPALFEHPEEPNEWAGSHHIHVGDFYEAVQQGCYICWTIYRDCSNELREQAPAFRTFYQLRSLDADGTLPHLEDHYELEFTTEILDGEAPIAKLQVFDCSGVFKILPKNEVSASGEPLALTPNTFSGRCKDQVRQWLDNCRATHLRCNQDWRSGAGSPARLLHIDSDSKGGGTFRLEMFANKTRPPRYVTLSHCWGAGTAVTLTEESLPRLSAEWSQINSLPKRFQDAMQIASWMGVDYIWIDALCIIQDCRDDWIAESTKMGDIYTNSFCNIAATSADPQQGCFTERLVYMVEPYPLPNPQLQDGEKTYVIGYDDFWSNSLSDTALHTRGWVLQERLLSPRTIHFGQEQIFWECRCEMACEAYPDGIPEQFHNRKMHTWRQADKILDPAYKRPSEWSLVSKYVPRLISNWLASGSKGDDFHWVYEVWSRIVEAYMECKLSYGEDKLVAISGIAQKVAELTDERYLAGLWDNALLPQSLLWCVLGRRQADGTPSLRCASAGAEDYRAPSWSWASLEAKVIWNWPAKRAKVVMEILSTAIEQPKNSKMAKVSSAEMQIRGSLFEACLQIASRDVDGKPEEDGLYTLVLNSHDDPNDMQSYWMEPTIYLDTPMMPDSDSMDVFLLPICTQWQGRSGVEPTVLAGLLLRKSVSPTAETRYERIGIFGLDHSQACTVCGIRPEDSGSIENALGSMRREDICLI</sequence>
<proteinExistence type="predicted"/>
<keyword evidence="3" id="KW-1185">Reference proteome</keyword>
<dbReference type="GeneID" id="27339575"/>
<accession>A0A0D1ZZJ9</accession>
<dbReference type="Proteomes" id="UP000054466">
    <property type="component" value="Unassembled WGS sequence"/>
</dbReference>
<feature type="domain" description="Heterokaryon incompatibility" evidence="1">
    <location>
        <begin position="219"/>
        <end position="367"/>
    </location>
</feature>